<feature type="region of interest" description="Disordered" evidence="1">
    <location>
        <begin position="271"/>
        <end position="299"/>
    </location>
</feature>
<accession>A0A650ELI5</accession>
<evidence type="ECO:0000256" key="1">
    <source>
        <dbReference type="SAM" id="MobiDB-lite"/>
    </source>
</evidence>
<dbReference type="InterPro" id="IPR029024">
    <property type="entry name" value="TerB-like"/>
</dbReference>
<dbReference type="Gene3D" id="1.10.3680.10">
    <property type="entry name" value="TerB-like"/>
    <property type="match status" value="1"/>
</dbReference>
<protein>
    <recommendedName>
        <fullName evidence="2">Co-chaperone DjlA N-terminal domain-containing protein</fullName>
    </recommendedName>
</protein>
<evidence type="ECO:0000259" key="2">
    <source>
        <dbReference type="Pfam" id="PF05099"/>
    </source>
</evidence>
<feature type="compositionally biased region" description="Polar residues" evidence="1">
    <location>
        <begin position="288"/>
        <end position="299"/>
    </location>
</feature>
<gene>
    <name evidence="3" type="ORF">Helico5904_1180</name>
</gene>
<evidence type="ECO:0000313" key="3">
    <source>
        <dbReference type="EMBL" id="QGT50446.1"/>
    </source>
</evidence>
<feature type="domain" description="Co-chaperone DjlA N-terminal" evidence="2">
    <location>
        <begin position="70"/>
        <end position="185"/>
    </location>
</feature>
<dbReference type="SUPFAM" id="SSF158682">
    <property type="entry name" value="TerB-like"/>
    <property type="match status" value="1"/>
</dbReference>
<dbReference type="Pfam" id="PF05099">
    <property type="entry name" value="TerB"/>
    <property type="match status" value="1"/>
</dbReference>
<dbReference type="AlphaFoldDB" id="A0A650ELI5"/>
<dbReference type="InterPro" id="IPR007791">
    <property type="entry name" value="DjlA_N"/>
</dbReference>
<reference evidence="3" key="1">
    <citation type="journal article" date="2020" name="J. ISSAAS">
        <title>Lactobacilli and other gastrointestinal microbiota of Peromyscus leucopus, reservoir host for agents of Lyme disease and other zoonoses in North America.</title>
        <authorList>
            <person name="Milovic A."/>
            <person name="Bassam K."/>
            <person name="Shao H."/>
            <person name="Chatzistamou I."/>
            <person name="Tufts D.M."/>
            <person name="Diuk-Wasser M."/>
            <person name="Barbour A.G."/>
        </authorList>
    </citation>
    <scope>NUCLEOTIDE SEQUENCE</scope>
    <source>
        <strain evidence="3">LL4</strain>
    </source>
</reference>
<organism evidence="3">
    <name type="scientific">uncultured Helicobacter sp</name>
    <dbReference type="NCBI Taxonomy" id="175537"/>
    <lineage>
        <taxon>Bacteria</taxon>
        <taxon>Pseudomonadati</taxon>
        <taxon>Campylobacterota</taxon>
        <taxon>Epsilonproteobacteria</taxon>
        <taxon>Campylobacterales</taxon>
        <taxon>Helicobacteraceae</taxon>
        <taxon>Helicobacter</taxon>
        <taxon>environmental samples</taxon>
    </lineage>
</organism>
<proteinExistence type="predicted"/>
<sequence>MEIVLLAIAGVVIYLLYNTLQEYLKNPLHQMPSFGKNNNTAEEVISFQNPYEEIAALDKAKASEFGVLSAILGKVVWSDGHICPLEHKLLDEMIVDMSAESKNPKLTPEDIQNIIMEQKDNNSMSLESLCDRYTQLTKGEYKKRLKVVEFLFALAYADGVLSEGEQECIIDVAALFEISNEDFNALYENFEKNFAQDLEVSLETAKEIFEYHQGMTLEDVKQTYDELIKKSKQNIFDSKNINKSFCESSLPKIREIEQAYKVLKEFLESQDASQPTQVQQEEKHQGDVASSQSSRGWDF</sequence>
<dbReference type="EMBL" id="MN577569">
    <property type="protein sequence ID" value="QGT50446.1"/>
    <property type="molecule type" value="Genomic_DNA"/>
</dbReference>
<name>A0A650ELI5_9HELI</name>